<feature type="transmembrane region" description="Helical" evidence="1">
    <location>
        <begin position="46"/>
        <end position="64"/>
    </location>
</feature>
<comment type="caution">
    <text evidence="3">The sequence shown here is derived from an EMBL/GenBank/DDBJ whole genome shotgun (WGS) entry which is preliminary data.</text>
</comment>
<keyword evidence="4" id="KW-1185">Reference proteome</keyword>
<keyword evidence="1" id="KW-1133">Transmembrane helix</keyword>
<dbReference type="AlphaFoldDB" id="A0A2S9Q7B4"/>
<feature type="transmembrane region" description="Helical" evidence="1">
    <location>
        <begin position="246"/>
        <end position="264"/>
    </location>
</feature>
<name>A0A2S9Q7B4_9HYPH</name>
<feature type="transmembrane region" description="Helical" evidence="1">
    <location>
        <begin position="158"/>
        <end position="176"/>
    </location>
</feature>
<proteinExistence type="predicted"/>
<keyword evidence="1" id="KW-0812">Transmembrane</keyword>
<feature type="transmembrane region" description="Helical" evidence="1">
    <location>
        <begin position="188"/>
        <end position="208"/>
    </location>
</feature>
<dbReference type="PANTHER" id="PTHR22911:SF135">
    <property type="entry name" value="BLR4310 PROTEIN"/>
    <property type="match status" value="1"/>
</dbReference>
<dbReference type="RefSeq" id="WP_105864338.1">
    <property type="nucleotide sequence ID" value="NZ_PUEJ01000009.1"/>
</dbReference>
<feature type="transmembrane region" description="Helical" evidence="1">
    <location>
        <begin position="76"/>
        <end position="97"/>
    </location>
</feature>
<feature type="transmembrane region" description="Helical" evidence="1">
    <location>
        <begin position="214"/>
        <end position="234"/>
    </location>
</feature>
<feature type="transmembrane region" description="Helical" evidence="1">
    <location>
        <begin position="134"/>
        <end position="152"/>
    </location>
</feature>
<feature type="transmembrane region" description="Helical" evidence="1">
    <location>
        <begin position="270"/>
        <end position="290"/>
    </location>
</feature>
<reference evidence="3 4" key="1">
    <citation type="submission" date="2018-02" db="EMBL/GenBank/DDBJ databases">
        <title>Whole genome sequencing of endophytic bacterium.</title>
        <authorList>
            <person name="Eedara R."/>
            <person name="Podile A.R."/>
        </authorList>
    </citation>
    <scope>NUCLEOTIDE SEQUENCE [LARGE SCALE GENOMIC DNA]</scope>
    <source>
        <strain evidence="3 4">RP1T</strain>
    </source>
</reference>
<evidence type="ECO:0000256" key="1">
    <source>
        <dbReference type="SAM" id="Phobius"/>
    </source>
</evidence>
<protein>
    <submittedName>
        <fullName evidence="3">EamA family transporter</fullName>
    </submittedName>
</protein>
<dbReference type="OrthoDB" id="8690132at2"/>
<dbReference type="InterPro" id="IPR037185">
    <property type="entry name" value="EmrE-like"/>
</dbReference>
<dbReference type="GO" id="GO:0016020">
    <property type="term" value="C:membrane"/>
    <property type="evidence" value="ECO:0007669"/>
    <property type="project" value="InterPro"/>
</dbReference>
<dbReference type="InterPro" id="IPR000620">
    <property type="entry name" value="EamA_dom"/>
</dbReference>
<dbReference type="EMBL" id="PUEJ01000009">
    <property type="protein sequence ID" value="PRH85246.1"/>
    <property type="molecule type" value="Genomic_DNA"/>
</dbReference>
<evidence type="ECO:0000259" key="2">
    <source>
        <dbReference type="Pfam" id="PF00892"/>
    </source>
</evidence>
<dbReference type="Proteomes" id="UP000237682">
    <property type="component" value="Unassembled WGS sequence"/>
</dbReference>
<organism evidence="3 4">
    <name type="scientific">Labrys okinawensis</name>
    <dbReference type="NCBI Taxonomy" id="346911"/>
    <lineage>
        <taxon>Bacteria</taxon>
        <taxon>Pseudomonadati</taxon>
        <taxon>Pseudomonadota</taxon>
        <taxon>Alphaproteobacteria</taxon>
        <taxon>Hyphomicrobiales</taxon>
        <taxon>Xanthobacteraceae</taxon>
        <taxon>Labrys</taxon>
    </lineage>
</organism>
<keyword evidence="1" id="KW-0472">Membrane</keyword>
<feature type="domain" description="EamA" evidence="2">
    <location>
        <begin position="158"/>
        <end position="284"/>
    </location>
</feature>
<feature type="transmembrane region" description="Helical" evidence="1">
    <location>
        <begin position="103"/>
        <end position="125"/>
    </location>
</feature>
<evidence type="ECO:0000313" key="4">
    <source>
        <dbReference type="Proteomes" id="UP000237682"/>
    </source>
</evidence>
<feature type="domain" description="EamA" evidence="2">
    <location>
        <begin position="16"/>
        <end position="148"/>
    </location>
</feature>
<gene>
    <name evidence="3" type="ORF">C5L14_22600</name>
</gene>
<dbReference type="PANTHER" id="PTHR22911">
    <property type="entry name" value="ACYL-MALONYL CONDENSING ENZYME-RELATED"/>
    <property type="match status" value="1"/>
</dbReference>
<sequence length="295" mass="30821">MSAITASPDARSVHRLGVFLVLASAVAWSISGIFARMLTVDAWTTVSLRAAIGGIYMAVGLVYVHRADSLAAIRSIGWFGLVIAACASLSMLFYVGALYHTTIANVSVIYATTPFLAAGLAWLIMRERVSRRTLIASGGALVGVIVMVGGSFGSGHLFGDAMALGMAASFAVVAVVARARPGLEMLPVNLFCCLFTALVGLPFASPGTATAQDWVVLTLFAFTSIPLAFFMFLAGARRIPAAESGLISTLDVVLAPLWVYLIFAEDPGPAALIGGAIVLSAVIWHILGGWRLKSA</sequence>
<dbReference type="SUPFAM" id="SSF103481">
    <property type="entry name" value="Multidrug resistance efflux transporter EmrE"/>
    <property type="match status" value="2"/>
</dbReference>
<feature type="transmembrane region" description="Helical" evidence="1">
    <location>
        <begin position="12"/>
        <end position="34"/>
    </location>
</feature>
<evidence type="ECO:0000313" key="3">
    <source>
        <dbReference type="EMBL" id="PRH85246.1"/>
    </source>
</evidence>
<accession>A0A2S9Q7B4</accession>
<dbReference type="Pfam" id="PF00892">
    <property type="entry name" value="EamA"/>
    <property type="match status" value="2"/>
</dbReference>